<accession>G0TYQ1</accession>
<dbReference type="EMBL" id="HE573023">
    <property type="protein sequence ID" value="CCC49100.1"/>
    <property type="molecule type" value="Genomic_DNA"/>
</dbReference>
<dbReference type="AlphaFoldDB" id="G0TYQ1"/>
<proteinExistence type="predicted"/>
<feature type="signal peptide" evidence="1">
    <location>
        <begin position="1"/>
        <end position="24"/>
    </location>
</feature>
<feature type="chain" id="PRO_5003410202" evidence="1">
    <location>
        <begin position="25"/>
        <end position="394"/>
    </location>
</feature>
<keyword evidence="1" id="KW-0732">Signal</keyword>
<gene>
    <name evidence="2" type="ORF">TVY486_0704330</name>
</gene>
<sequence length="394" mass="42814">MSLRETLLSALLVCSPLLCASVSGNGDEYLEGVSDVNRMDFLIFCEVYGQALAALKSAIQYADGFDGETGMDVFDDIVGRPFEEAAGNGKKNLRTAYRTLLLLGEAVKNSAAAMQIFSATRKVERLINKTKNIDDKIAWTASMDDHRGTLFAELAAAKERAVDARDQVVRAVNGALGNRTMCGDKLLSEERVGCSPSRVSDVRAGDCLWMDLAWLCPSKVENECVGSLNDTAEFNELNCSAGAAVNQIVKNWEVLVEFCPVRHDTVTKAAMKSTVAHFAESLPSGEVKKVGLKNNSFLHYNGSYFKKNGLRTDGGTIPWVERLFEAADALETINSAIETGRHAVLQAKRANETAWLAVMDAEAAFDFVTSGADRPTLVRMLAVVVASMSHFLPH</sequence>
<organism evidence="2">
    <name type="scientific">Trypanosoma vivax (strain Y486)</name>
    <dbReference type="NCBI Taxonomy" id="1055687"/>
    <lineage>
        <taxon>Eukaryota</taxon>
        <taxon>Discoba</taxon>
        <taxon>Euglenozoa</taxon>
        <taxon>Kinetoplastea</taxon>
        <taxon>Metakinetoplastina</taxon>
        <taxon>Trypanosomatida</taxon>
        <taxon>Trypanosomatidae</taxon>
        <taxon>Trypanosoma</taxon>
        <taxon>Duttonella</taxon>
    </lineage>
</organism>
<evidence type="ECO:0000313" key="2">
    <source>
        <dbReference type="EMBL" id="CCC49100.1"/>
    </source>
</evidence>
<protein>
    <submittedName>
        <fullName evidence="2">Uncharacterized protein</fullName>
    </submittedName>
</protein>
<reference evidence="2" key="1">
    <citation type="journal article" date="2012" name="Proc. Natl. Acad. Sci. U.S.A.">
        <title>Antigenic diversity is generated by distinct evolutionary mechanisms in African trypanosome species.</title>
        <authorList>
            <person name="Jackson A.P."/>
            <person name="Berry A."/>
            <person name="Aslett M."/>
            <person name="Allison H.C."/>
            <person name="Burton P."/>
            <person name="Vavrova-Anderson J."/>
            <person name="Brown R."/>
            <person name="Browne H."/>
            <person name="Corton N."/>
            <person name="Hauser H."/>
            <person name="Gamble J."/>
            <person name="Gilderthorp R."/>
            <person name="Marcello L."/>
            <person name="McQuillan J."/>
            <person name="Otto T.D."/>
            <person name="Quail M.A."/>
            <person name="Sanders M.J."/>
            <person name="van Tonder A."/>
            <person name="Ginger M.L."/>
            <person name="Field M.C."/>
            <person name="Barry J.D."/>
            <person name="Hertz-Fowler C."/>
            <person name="Berriman M."/>
        </authorList>
    </citation>
    <scope>NUCLEOTIDE SEQUENCE</scope>
    <source>
        <strain evidence="2">Y486</strain>
    </source>
</reference>
<name>G0TYQ1_TRYVY</name>
<dbReference type="VEuPathDB" id="TriTrypDB:TvY486_0704330"/>
<evidence type="ECO:0000256" key="1">
    <source>
        <dbReference type="SAM" id="SignalP"/>
    </source>
</evidence>